<dbReference type="AlphaFoldDB" id="A0A3N4I2Y9"/>
<proteinExistence type="predicted"/>
<protein>
    <submittedName>
        <fullName evidence="2">Uncharacterized protein</fullName>
    </submittedName>
</protein>
<keyword evidence="1" id="KW-0732">Signal</keyword>
<gene>
    <name evidence="2" type="ORF">BJ508DRAFT_136609</name>
</gene>
<sequence length="191" mass="20707">MQIILHLLLSMGCASPAVYCNVLPSSDPAPLQVLYNSTVCNGPDSNTQLTTEGHHHLIASGRPESIFQAYPKLPYESSIGPGVRRARTNSSDHDYAFLLGRLRPGKLEVEEWDAAFVCSLNGVNKAVKERLVLADEALEAKCGSRQTGICFLGNGVAYGRVRLRYPWMRIEEWIGGGERGGMCVGLASVGS</sequence>
<feature type="signal peptide" evidence="1">
    <location>
        <begin position="1"/>
        <end position="20"/>
    </location>
</feature>
<reference evidence="2 3" key="1">
    <citation type="journal article" date="2018" name="Nat. Ecol. Evol.">
        <title>Pezizomycetes genomes reveal the molecular basis of ectomycorrhizal truffle lifestyle.</title>
        <authorList>
            <person name="Murat C."/>
            <person name="Payen T."/>
            <person name="Noel B."/>
            <person name="Kuo A."/>
            <person name="Morin E."/>
            <person name="Chen J."/>
            <person name="Kohler A."/>
            <person name="Krizsan K."/>
            <person name="Balestrini R."/>
            <person name="Da Silva C."/>
            <person name="Montanini B."/>
            <person name="Hainaut M."/>
            <person name="Levati E."/>
            <person name="Barry K.W."/>
            <person name="Belfiori B."/>
            <person name="Cichocki N."/>
            <person name="Clum A."/>
            <person name="Dockter R.B."/>
            <person name="Fauchery L."/>
            <person name="Guy J."/>
            <person name="Iotti M."/>
            <person name="Le Tacon F."/>
            <person name="Lindquist E.A."/>
            <person name="Lipzen A."/>
            <person name="Malagnac F."/>
            <person name="Mello A."/>
            <person name="Molinier V."/>
            <person name="Miyauchi S."/>
            <person name="Poulain J."/>
            <person name="Riccioni C."/>
            <person name="Rubini A."/>
            <person name="Sitrit Y."/>
            <person name="Splivallo R."/>
            <person name="Traeger S."/>
            <person name="Wang M."/>
            <person name="Zifcakova L."/>
            <person name="Wipf D."/>
            <person name="Zambonelli A."/>
            <person name="Paolocci F."/>
            <person name="Nowrousian M."/>
            <person name="Ottonello S."/>
            <person name="Baldrian P."/>
            <person name="Spatafora J.W."/>
            <person name="Henrissat B."/>
            <person name="Nagy L.G."/>
            <person name="Aury J.M."/>
            <person name="Wincker P."/>
            <person name="Grigoriev I.V."/>
            <person name="Bonfante P."/>
            <person name="Martin F.M."/>
        </authorList>
    </citation>
    <scope>NUCLEOTIDE SEQUENCE [LARGE SCALE GENOMIC DNA]</scope>
    <source>
        <strain evidence="2 3">RN42</strain>
    </source>
</reference>
<name>A0A3N4I2Y9_ASCIM</name>
<dbReference type="Proteomes" id="UP000275078">
    <property type="component" value="Unassembled WGS sequence"/>
</dbReference>
<dbReference type="EMBL" id="ML119694">
    <property type="protein sequence ID" value="RPA79817.1"/>
    <property type="molecule type" value="Genomic_DNA"/>
</dbReference>
<evidence type="ECO:0000313" key="3">
    <source>
        <dbReference type="Proteomes" id="UP000275078"/>
    </source>
</evidence>
<evidence type="ECO:0000313" key="2">
    <source>
        <dbReference type="EMBL" id="RPA79817.1"/>
    </source>
</evidence>
<organism evidence="2 3">
    <name type="scientific">Ascobolus immersus RN42</name>
    <dbReference type="NCBI Taxonomy" id="1160509"/>
    <lineage>
        <taxon>Eukaryota</taxon>
        <taxon>Fungi</taxon>
        <taxon>Dikarya</taxon>
        <taxon>Ascomycota</taxon>
        <taxon>Pezizomycotina</taxon>
        <taxon>Pezizomycetes</taxon>
        <taxon>Pezizales</taxon>
        <taxon>Ascobolaceae</taxon>
        <taxon>Ascobolus</taxon>
    </lineage>
</organism>
<keyword evidence="3" id="KW-1185">Reference proteome</keyword>
<accession>A0A3N4I2Y9</accession>
<evidence type="ECO:0000256" key="1">
    <source>
        <dbReference type="SAM" id="SignalP"/>
    </source>
</evidence>
<feature type="chain" id="PRO_5018248532" evidence="1">
    <location>
        <begin position="21"/>
        <end position="191"/>
    </location>
</feature>